<dbReference type="InterPro" id="IPR015943">
    <property type="entry name" value="WD40/YVTN_repeat-like_dom_sf"/>
</dbReference>
<dbReference type="SUPFAM" id="SSF63829">
    <property type="entry name" value="Calcium-dependent phosphotriesterase"/>
    <property type="match status" value="2"/>
</dbReference>
<gene>
    <name evidence="2" type="ORF">ENS31_03540</name>
</gene>
<proteinExistence type="predicted"/>
<protein>
    <recommendedName>
        <fullName evidence="1">PorZ N-terminal beta-propeller domain-containing protein</fullName>
    </recommendedName>
</protein>
<accession>A0A7V3E632</accession>
<organism evidence="2">
    <name type="scientific">Ignavibacterium album</name>
    <dbReference type="NCBI Taxonomy" id="591197"/>
    <lineage>
        <taxon>Bacteria</taxon>
        <taxon>Pseudomonadati</taxon>
        <taxon>Ignavibacteriota</taxon>
        <taxon>Ignavibacteria</taxon>
        <taxon>Ignavibacteriales</taxon>
        <taxon>Ignavibacteriaceae</taxon>
        <taxon>Ignavibacterium</taxon>
    </lineage>
</organism>
<dbReference type="Gene3D" id="2.60.40.4070">
    <property type="match status" value="1"/>
</dbReference>
<feature type="domain" description="PorZ N-terminal beta-propeller" evidence="1">
    <location>
        <begin position="44"/>
        <end position="199"/>
    </location>
</feature>
<dbReference type="Pfam" id="PF21544">
    <property type="entry name" value="PorZ_N_b_propeller"/>
    <property type="match status" value="1"/>
</dbReference>
<dbReference type="AlphaFoldDB" id="A0A7V3E632"/>
<dbReference type="Gene3D" id="2.130.10.10">
    <property type="entry name" value="YVTN repeat-like/Quinoprotein amine dehydrogenase"/>
    <property type="match status" value="3"/>
</dbReference>
<dbReference type="InterPro" id="IPR048954">
    <property type="entry name" value="PorZ_N"/>
</dbReference>
<sequence length="744" mass="82243">MKKLIFWLVIFYSVQIFSQVFTNWKNYSDMKTIKSIVTSGEKLWAASTGGVFSYNFSTSEYKTFGKAEGLFGTNINAIAIDQYGKIWFGSSSGLIDVYNPLTNSFSTIRDIFNSDKTNKGINSIIVKGDTIFVATDYGVSLIDSKSFFFYDTYFKFGSFSSNIKVNKVYLDNLIYAATESGVAIQKSGTINLSAPESWNVYNTNNGLLSNRISDILIYDGKLLASTDKGISVFDPATSNWSSFIPQLNNTSILKMIVVQDKLYFVSANKVFEYFNSTLTELYNSVSALSGLYYSDAHGLFLATAEGVLALNENKFYYPNGPVANQFPQLSVDINSNLWSSTGNDVTGKGIQKFDGDVWTIYNTSAYPELMTNSYYSIYAAPDGKIYSGNWGKGFLRIDGNKITRFDASNSPLVGIPQDGNFVVITSLGYDSRNNLWTLNYDAADRNNLAMLTQDSSWYLFQIPAQQGRVVKQNKNLVIDQYDTKWFNADEGTKGLFYFNEMKTYNNPADDKSGLLTEANGLNSADITVIKVDRRGDVWVGSNKGVNIITNTSTIVNSATPQLRISSVFALRQQVITAIAVDPLNQKWIGTNEGLILVSSDGLRVIANLNSKNSPLLDDKIESLAIDEKTGKVFVGTKFGLNSFETPAIRPVDSFTELSIYPSPFIISDGSQFVTIDGLIRDSEIKILTIAGKLVRKLETPGGRVAYWDGRDDDGKLVNSGVYLIVASDREANSVATGKIAVMRK</sequence>
<name>A0A7V3E632_9BACT</name>
<evidence type="ECO:0000259" key="1">
    <source>
        <dbReference type="Pfam" id="PF21544"/>
    </source>
</evidence>
<dbReference type="SUPFAM" id="SSF101898">
    <property type="entry name" value="NHL repeat"/>
    <property type="match status" value="1"/>
</dbReference>
<reference evidence="2" key="1">
    <citation type="journal article" date="2020" name="mSystems">
        <title>Genome- and Community-Level Interaction Insights into Carbon Utilization and Element Cycling Functions of Hydrothermarchaeota in Hydrothermal Sediment.</title>
        <authorList>
            <person name="Zhou Z."/>
            <person name="Liu Y."/>
            <person name="Xu W."/>
            <person name="Pan J."/>
            <person name="Luo Z.H."/>
            <person name="Li M."/>
        </authorList>
    </citation>
    <scope>NUCLEOTIDE SEQUENCE [LARGE SCALE GENOMIC DNA]</scope>
    <source>
        <strain evidence="2">SpSt-479</strain>
    </source>
</reference>
<evidence type="ECO:0000313" key="2">
    <source>
        <dbReference type="EMBL" id="HFI90590.1"/>
    </source>
</evidence>
<comment type="caution">
    <text evidence="2">The sequence shown here is derived from an EMBL/GenBank/DDBJ whole genome shotgun (WGS) entry which is preliminary data.</text>
</comment>
<dbReference type="EMBL" id="DSUJ01000008">
    <property type="protein sequence ID" value="HFI90590.1"/>
    <property type="molecule type" value="Genomic_DNA"/>
</dbReference>